<dbReference type="EMBL" id="JAFMYW010000006">
    <property type="protein sequence ID" value="MBO0950796.1"/>
    <property type="molecule type" value="Genomic_DNA"/>
</dbReference>
<evidence type="ECO:0000313" key="1">
    <source>
        <dbReference type="EMBL" id="MBO0950796.1"/>
    </source>
</evidence>
<comment type="caution">
    <text evidence="1">The sequence shown here is derived from an EMBL/GenBank/DDBJ whole genome shotgun (WGS) entry which is preliminary data.</text>
</comment>
<accession>A0ABS3JLB5</accession>
<proteinExistence type="predicted"/>
<keyword evidence="2" id="KW-1185">Reference proteome</keyword>
<sequence length="141" mass="15132">MAASAVAAYFSAMGVPDTEVVSFNYELSRSVDSKGRPSSVTQGGVVHVELTSSDADGPLAEWLANSYTEGDGTIRFVDQDQTTLKTVEFSKGRCIKYAERFNKTPEQGVVARPAATFTLSISAEKITFAGAEHDNNWGDKA</sequence>
<reference evidence="1 2" key="1">
    <citation type="submission" date="2021-03" db="EMBL/GenBank/DDBJ databases">
        <title>Fibrella sp. HMF5405 genome sequencing and assembly.</title>
        <authorList>
            <person name="Kang H."/>
            <person name="Kim H."/>
            <person name="Bae S."/>
            <person name="Joh K."/>
        </authorList>
    </citation>
    <scope>NUCLEOTIDE SEQUENCE [LARGE SCALE GENOMIC DNA]</scope>
    <source>
        <strain evidence="1 2">HMF5405</strain>
    </source>
</reference>
<dbReference type="Pfam" id="PF17642">
    <property type="entry name" value="TssD"/>
    <property type="match status" value="1"/>
</dbReference>
<dbReference type="RefSeq" id="WP_207330743.1">
    <property type="nucleotide sequence ID" value="NZ_JAFMYW010000006.1"/>
</dbReference>
<dbReference type="Proteomes" id="UP000664628">
    <property type="component" value="Unassembled WGS sequence"/>
</dbReference>
<gene>
    <name evidence="1" type="ORF">J2I46_19550</name>
</gene>
<dbReference type="InterPro" id="IPR041408">
    <property type="entry name" value="Hcp_Tssd"/>
</dbReference>
<evidence type="ECO:0000313" key="2">
    <source>
        <dbReference type="Proteomes" id="UP000664628"/>
    </source>
</evidence>
<organism evidence="1 2">
    <name type="scientific">Fibrella forsythiae</name>
    <dbReference type="NCBI Taxonomy" id="2817061"/>
    <lineage>
        <taxon>Bacteria</taxon>
        <taxon>Pseudomonadati</taxon>
        <taxon>Bacteroidota</taxon>
        <taxon>Cytophagia</taxon>
        <taxon>Cytophagales</taxon>
        <taxon>Spirosomataceae</taxon>
        <taxon>Fibrella</taxon>
    </lineage>
</organism>
<protein>
    <recommendedName>
        <fullName evidence="3">Type VI secretion system needle protein Hcp</fullName>
    </recommendedName>
</protein>
<name>A0ABS3JLB5_9BACT</name>
<evidence type="ECO:0008006" key="3">
    <source>
        <dbReference type="Google" id="ProtNLM"/>
    </source>
</evidence>